<keyword evidence="5 6" id="KW-0456">Lyase</keyword>
<dbReference type="GO" id="GO:0006777">
    <property type="term" value="P:Mo-molybdopterin cofactor biosynthetic process"/>
    <property type="evidence" value="ECO:0007669"/>
    <property type="project" value="UniProtKB-UniRule"/>
</dbReference>
<dbReference type="GO" id="GO:0061799">
    <property type="term" value="F:cyclic pyranopterin monophosphate synthase activity"/>
    <property type="evidence" value="ECO:0007669"/>
    <property type="project" value="UniProtKB-UniRule"/>
</dbReference>
<evidence type="ECO:0000256" key="5">
    <source>
        <dbReference type="ARBA" id="ARBA00023239"/>
    </source>
</evidence>
<accession>A0A4Y7RXF6</accession>
<comment type="pathway">
    <text evidence="2 6">Cofactor biosynthesis; molybdopterin biosynthesis.</text>
</comment>
<dbReference type="InterPro" id="IPR002820">
    <property type="entry name" value="Mopterin_CF_biosynth-C_dom"/>
</dbReference>
<dbReference type="UniPathway" id="UPA00344"/>
<reference evidence="8 9" key="1">
    <citation type="journal article" date="2018" name="Environ. Microbiol.">
        <title>Novel energy conservation strategies and behaviour of Pelotomaculum schinkii driving syntrophic propionate catabolism.</title>
        <authorList>
            <person name="Hidalgo-Ahumada C.A.P."/>
            <person name="Nobu M.K."/>
            <person name="Narihiro T."/>
            <person name="Tamaki H."/>
            <person name="Liu W.T."/>
            <person name="Kamagata Y."/>
            <person name="Stams A.J.M."/>
            <person name="Imachi H."/>
            <person name="Sousa D.Z."/>
        </authorList>
    </citation>
    <scope>NUCLEOTIDE SEQUENCE [LARGE SCALE GENOMIC DNA]</scope>
    <source>
        <strain evidence="8 9">MGP</strain>
    </source>
</reference>
<organism evidence="8 9">
    <name type="scientific">Pelotomaculum propionicicum</name>
    <dbReference type="NCBI Taxonomy" id="258475"/>
    <lineage>
        <taxon>Bacteria</taxon>
        <taxon>Bacillati</taxon>
        <taxon>Bacillota</taxon>
        <taxon>Clostridia</taxon>
        <taxon>Eubacteriales</taxon>
        <taxon>Desulfotomaculaceae</taxon>
        <taxon>Pelotomaculum</taxon>
    </lineage>
</organism>
<dbReference type="Gene3D" id="3.30.70.640">
    <property type="entry name" value="Molybdopterin cofactor biosynthesis C (MoaC) domain"/>
    <property type="match status" value="1"/>
</dbReference>
<comment type="caution">
    <text evidence="8">The sequence shown here is derived from an EMBL/GenBank/DDBJ whole genome shotgun (WGS) entry which is preliminary data.</text>
</comment>
<dbReference type="PANTHER" id="PTHR22960">
    <property type="entry name" value="MOLYBDOPTERIN COFACTOR SYNTHESIS PROTEIN A"/>
    <property type="match status" value="1"/>
</dbReference>
<protein>
    <recommendedName>
        <fullName evidence="3 6">Cyclic pyranopterin monophosphate synthase</fullName>
        <ecNumber evidence="3 6">4.6.1.17</ecNumber>
    </recommendedName>
    <alternativeName>
        <fullName evidence="6">Molybdenum cofactor biosynthesis protein C</fullName>
    </alternativeName>
</protein>
<dbReference type="CDD" id="cd01420">
    <property type="entry name" value="MoaC_PE"/>
    <property type="match status" value="1"/>
</dbReference>
<dbReference type="NCBIfam" id="TIGR00581">
    <property type="entry name" value="moaC"/>
    <property type="match status" value="1"/>
</dbReference>
<feature type="binding site" evidence="6">
    <location>
        <begin position="105"/>
        <end position="107"/>
    </location>
    <ligand>
        <name>substrate</name>
    </ligand>
</feature>
<comment type="subunit">
    <text evidence="6">Homohexamer; trimer of dimers.</text>
</comment>
<gene>
    <name evidence="6 8" type="primary">moaC</name>
    <name evidence="8" type="ORF">Pmgp_00320</name>
</gene>
<evidence type="ECO:0000259" key="7">
    <source>
        <dbReference type="Pfam" id="PF01967"/>
    </source>
</evidence>
<evidence type="ECO:0000256" key="3">
    <source>
        <dbReference type="ARBA" id="ARBA00012575"/>
    </source>
</evidence>
<proteinExistence type="inferred from homology"/>
<comment type="similarity">
    <text evidence="6">Belongs to the MoaC family.</text>
</comment>
<keyword evidence="9" id="KW-1185">Reference proteome</keyword>
<dbReference type="InterPro" id="IPR036522">
    <property type="entry name" value="MoaC_sf"/>
</dbReference>
<dbReference type="InterPro" id="IPR023045">
    <property type="entry name" value="MoaC"/>
</dbReference>
<dbReference type="NCBIfam" id="NF006870">
    <property type="entry name" value="PRK09364.1"/>
    <property type="match status" value="1"/>
</dbReference>
<comment type="catalytic activity">
    <reaction evidence="1 6">
        <text>(8S)-3',8-cyclo-7,8-dihydroguanosine 5'-triphosphate = cyclic pyranopterin phosphate + diphosphate</text>
        <dbReference type="Rhea" id="RHEA:49580"/>
        <dbReference type="ChEBI" id="CHEBI:33019"/>
        <dbReference type="ChEBI" id="CHEBI:59648"/>
        <dbReference type="ChEBI" id="CHEBI:131766"/>
        <dbReference type="EC" id="4.6.1.17"/>
    </reaction>
</comment>
<name>A0A4Y7RXF6_9FIRM</name>
<sequence>MLIIKKIVEEYRNLRLKVEAGKTLVWEMLFLNELTHLDERGQARMVEVGAKEITRREAIARGEVAMRPGTLDMILEGKTPKGEVFGVARIAGIMAAKKTPEIIPLCHPLALTGIDVQFRPDRELSRVEIEARVRTTGQTGVEMEALTAVSASALAIYDMCKAVDREMVIGAIRLIHKSGGKSGSFDREGEEKWL</sequence>
<feature type="active site" evidence="6">
    <location>
        <position position="158"/>
    </location>
</feature>
<dbReference type="InterPro" id="IPR050105">
    <property type="entry name" value="MoCo_biosynth_MoaA/MoaC"/>
</dbReference>
<evidence type="ECO:0000313" key="9">
    <source>
        <dbReference type="Proteomes" id="UP000297597"/>
    </source>
</evidence>
<dbReference type="Pfam" id="PF01967">
    <property type="entry name" value="MoaC"/>
    <property type="match status" value="1"/>
</dbReference>
<dbReference type="PANTHER" id="PTHR22960:SF29">
    <property type="entry name" value="CYCLIC PYRANOPTERIN MONOPHOSPHATE SYNTHASE"/>
    <property type="match status" value="1"/>
</dbReference>
<comment type="function">
    <text evidence="6">Catalyzes the conversion of (8S)-3',8-cyclo-7,8-dihydroguanosine 5'-triphosphate to cyclic pyranopterin monophosphate (cPMP).</text>
</comment>
<dbReference type="EC" id="4.6.1.17" evidence="3 6"/>
<dbReference type="HAMAP" id="MF_01224_B">
    <property type="entry name" value="MoaC_B"/>
    <property type="match status" value="1"/>
</dbReference>
<evidence type="ECO:0000256" key="4">
    <source>
        <dbReference type="ARBA" id="ARBA00023150"/>
    </source>
</evidence>
<dbReference type="Proteomes" id="UP000297597">
    <property type="component" value="Unassembled WGS sequence"/>
</dbReference>
<evidence type="ECO:0000256" key="2">
    <source>
        <dbReference type="ARBA" id="ARBA00005046"/>
    </source>
</evidence>
<feature type="binding site" evidence="6">
    <location>
        <begin position="143"/>
        <end position="144"/>
    </location>
    <ligand>
        <name>substrate</name>
    </ligand>
</feature>
<dbReference type="InterPro" id="IPR047594">
    <property type="entry name" value="MoaC_bact/euk"/>
</dbReference>
<dbReference type="EMBL" id="QFFZ01000002">
    <property type="protein sequence ID" value="TEB13426.1"/>
    <property type="molecule type" value="Genomic_DNA"/>
</dbReference>
<feature type="domain" description="Molybdopterin cofactor biosynthesis C (MoaC)" evidence="7">
    <location>
        <begin position="45"/>
        <end position="180"/>
    </location>
</feature>
<evidence type="ECO:0000313" key="8">
    <source>
        <dbReference type="EMBL" id="TEB13426.1"/>
    </source>
</evidence>
<evidence type="ECO:0000256" key="6">
    <source>
        <dbReference type="HAMAP-Rule" id="MF_01224"/>
    </source>
</evidence>
<evidence type="ECO:0000256" key="1">
    <source>
        <dbReference type="ARBA" id="ARBA00001637"/>
    </source>
</evidence>
<keyword evidence="4 6" id="KW-0501">Molybdenum cofactor biosynthesis</keyword>
<dbReference type="AlphaFoldDB" id="A0A4Y7RXF6"/>
<dbReference type="SUPFAM" id="SSF55040">
    <property type="entry name" value="Molybdenum cofactor biosynthesis protein C, MoaC"/>
    <property type="match status" value="1"/>
</dbReference>